<evidence type="ECO:0000256" key="1">
    <source>
        <dbReference type="ARBA" id="ARBA00004496"/>
    </source>
</evidence>
<evidence type="ECO:0000256" key="2">
    <source>
        <dbReference type="ARBA" id="ARBA00006597"/>
    </source>
</evidence>
<comment type="cofactor">
    <cofactor evidence="11">
        <name>[4Fe-4S] cluster</name>
        <dbReference type="ChEBI" id="CHEBI:49883"/>
    </cofactor>
    <text evidence="11">Binds 1 [4Fe-4S] cluster per subunit. Following nitrosylation of the [4Fe-4S] cluster binds 1 [4Fe-8(NO)] cluster per subunit.</text>
</comment>
<feature type="compositionally biased region" description="Basic and acidic residues" evidence="12">
    <location>
        <begin position="59"/>
        <end position="77"/>
    </location>
</feature>
<feature type="domain" description="4Fe-4S Wbl-type" evidence="13">
    <location>
        <begin position="92"/>
        <end position="154"/>
    </location>
</feature>
<comment type="similarity">
    <text evidence="2 11">Belongs to the WhiB family.</text>
</comment>
<name>A0ABQ2YMU6_9ACTN</name>
<keyword evidence="7 11" id="KW-0805">Transcription regulation</keyword>
<evidence type="ECO:0000313" key="15">
    <source>
        <dbReference type="Proteomes" id="UP000659223"/>
    </source>
</evidence>
<evidence type="ECO:0000256" key="12">
    <source>
        <dbReference type="SAM" id="MobiDB-lite"/>
    </source>
</evidence>
<dbReference type="PANTHER" id="PTHR38839:SF6">
    <property type="entry name" value="TRANSCRIPTIONAL REGULATOR WHIB1"/>
    <property type="match status" value="1"/>
</dbReference>
<evidence type="ECO:0000256" key="4">
    <source>
        <dbReference type="ARBA" id="ARBA00022723"/>
    </source>
</evidence>
<keyword evidence="15" id="KW-1185">Reference proteome</keyword>
<dbReference type="InterPro" id="IPR034768">
    <property type="entry name" value="4FE4S_WBL"/>
</dbReference>
<dbReference type="PANTHER" id="PTHR38839">
    <property type="entry name" value="TRANSCRIPTIONAL REGULATOR WHID-RELATED"/>
    <property type="match status" value="1"/>
</dbReference>
<dbReference type="EMBL" id="BMUT01000007">
    <property type="protein sequence ID" value="GGX86878.1"/>
    <property type="molecule type" value="Genomic_DNA"/>
</dbReference>
<comment type="PTM">
    <text evidence="11">The Fe-S cluster can be nitrosylated by nitric oxide (NO).</text>
</comment>
<keyword evidence="3 11" id="KW-0004">4Fe-4S</keyword>
<evidence type="ECO:0000256" key="8">
    <source>
        <dbReference type="ARBA" id="ARBA00023125"/>
    </source>
</evidence>
<keyword evidence="5 11" id="KW-0408">Iron</keyword>
<sequence length="191" mass="20828">MLTVLGLKGGVGAERVEPLPTEQPDVTPFCTVRSVRSGRRSAGFAQAIARIPHGSRVTRSRERGTRSADALTRPDRRDGFMDRRMDWRQYGACLDEDPELFFPVGTTGPAVVQTEDAKSVCRTCPVREECLRWALESGQESGVWGGTSEAERRALRRAAKPGRAASAAGRVVQPKNSRRARVTASGCSSTR</sequence>
<dbReference type="HAMAP" id="MF_01479">
    <property type="entry name" value="WhiB"/>
    <property type="match status" value="1"/>
</dbReference>
<dbReference type="Pfam" id="PF02467">
    <property type="entry name" value="Whib"/>
    <property type="match status" value="1"/>
</dbReference>
<feature type="binding site" evidence="11">
    <location>
        <position position="124"/>
    </location>
    <ligand>
        <name>[4Fe-4S] cluster</name>
        <dbReference type="ChEBI" id="CHEBI:49883"/>
    </ligand>
</feature>
<organism evidence="14 15">
    <name type="scientific">Streptomyces hiroshimensis</name>
    <dbReference type="NCBI Taxonomy" id="66424"/>
    <lineage>
        <taxon>Bacteria</taxon>
        <taxon>Bacillati</taxon>
        <taxon>Actinomycetota</taxon>
        <taxon>Actinomycetes</taxon>
        <taxon>Kitasatosporales</taxon>
        <taxon>Streptomycetaceae</taxon>
        <taxon>Streptomyces</taxon>
    </lineage>
</organism>
<evidence type="ECO:0000313" key="14">
    <source>
        <dbReference type="EMBL" id="GGX86878.1"/>
    </source>
</evidence>
<feature type="binding site" evidence="11">
    <location>
        <position position="121"/>
    </location>
    <ligand>
        <name>[4Fe-4S] cluster</name>
        <dbReference type="ChEBI" id="CHEBI:49883"/>
    </ligand>
</feature>
<reference evidence="15" key="1">
    <citation type="journal article" date="2019" name="Int. J. Syst. Evol. Microbiol.">
        <title>The Global Catalogue of Microorganisms (GCM) 10K type strain sequencing project: providing services to taxonomists for standard genome sequencing and annotation.</title>
        <authorList>
            <consortium name="The Broad Institute Genomics Platform"/>
            <consortium name="The Broad Institute Genome Sequencing Center for Infectious Disease"/>
            <person name="Wu L."/>
            <person name="Ma J."/>
        </authorList>
    </citation>
    <scope>NUCLEOTIDE SEQUENCE [LARGE SCALE GENOMIC DNA]</scope>
    <source>
        <strain evidence="15">JCM 4586</strain>
    </source>
</reference>
<protein>
    <recommendedName>
        <fullName evidence="11">Transcriptional regulator WhiB</fullName>
    </recommendedName>
</protein>
<feature type="binding site" evidence="11">
    <location>
        <position position="93"/>
    </location>
    <ligand>
        <name>[4Fe-4S] cluster</name>
        <dbReference type="ChEBI" id="CHEBI:49883"/>
    </ligand>
</feature>
<comment type="function">
    <text evidence="11">Acts as a transcriptional regulator. Probably redox-responsive. The apo- but not holo-form probably binds DNA.</text>
</comment>
<evidence type="ECO:0000256" key="3">
    <source>
        <dbReference type="ARBA" id="ARBA00022485"/>
    </source>
</evidence>
<keyword evidence="10 11" id="KW-0804">Transcription</keyword>
<proteinExistence type="inferred from homology"/>
<evidence type="ECO:0000256" key="10">
    <source>
        <dbReference type="ARBA" id="ARBA00023163"/>
    </source>
</evidence>
<comment type="caution">
    <text evidence="14">The sequence shown here is derived from an EMBL/GenBank/DDBJ whole genome shotgun (WGS) entry which is preliminary data.</text>
</comment>
<evidence type="ECO:0000256" key="9">
    <source>
        <dbReference type="ARBA" id="ARBA00023157"/>
    </source>
</evidence>
<feature type="binding site" evidence="11">
    <location>
        <position position="130"/>
    </location>
    <ligand>
        <name>[4Fe-4S] cluster</name>
        <dbReference type="ChEBI" id="CHEBI:49883"/>
    </ligand>
</feature>
<keyword evidence="6 11" id="KW-0411">Iron-sulfur</keyword>
<evidence type="ECO:0000256" key="7">
    <source>
        <dbReference type="ARBA" id="ARBA00023015"/>
    </source>
</evidence>
<accession>A0ABQ2YMU6</accession>
<keyword evidence="9 11" id="KW-1015">Disulfide bond</keyword>
<dbReference type="PROSITE" id="PS51674">
    <property type="entry name" value="4FE4S_WBL"/>
    <property type="match status" value="1"/>
</dbReference>
<keyword evidence="4 11" id="KW-0479">Metal-binding</keyword>
<feature type="compositionally biased region" description="Low complexity" evidence="12">
    <location>
        <begin position="161"/>
        <end position="170"/>
    </location>
</feature>
<dbReference type="Proteomes" id="UP000659223">
    <property type="component" value="Unassembled WGS sequence"/>
</dbReference>
<gene>
    <name evidence="11" type="primary">whiB</name>
    <name evidence="14" type="ORF">GCM10010324_35480</name>
</gene>
<keyword evidence="11" id="KW-0963">Cytoplasm</keyword>
<feature type="region of interest" description="Disordered" evidence="12">
    <location>
        <begin position="142"/>
        <end position="191"/>
    </location>
</feature>
<comment type="subcellular location">
    <subcellularLocation>
        <location evidence="1 11">Cytoplasm</location>
    </subcellularLocation>
</comment>
<evidence type="ECO:0000259" key="13">
    <source>
        <dbReference type="PROSITE" id="PS51674"/>
    </source>
</evidence>
<evidence type="ECO:0000256" key="11">
    <source>
        <dbReference type="HAMAP-Rule" id="MF_01479"/>
    </source>
</evidence>
<comment type="PTM">
    <text evidence="11">Upon Fe-S cluster removal intramolecular disulfide bonds are formed.</text>
</comment>
<evidence type="ECO:0000256" key="5">
    <source>
        <dbReference type="ARBA" id="ARBA00023004"/>
    </source>
</evidence>
<evidence type="ECO:0000256" key="6">
    <source>
        <dbReference type="ARBA" id="ARBA00023014"/>
    </source>
</evidence>
<feature type="region of interest" description="Disordered" evidence="12">
    <location>
        <begin position="53"/>
        <end position="77"/>
    </location>
</feature>
<dbReference type="InterPro" id="IPR003482">
    <property type="entry name" value="Whib"/>
</dbReference>
<keyword evidence="8 11" id="KW-0238">DNA-binding</keyword>